<organism evidence="1 2">
    <name type="scientific">Catharanthus roseus</name>
    <name type="common">Madagascar periwinkle</name>
    <name type="synonym">Vinca rosea</name>
    <dbReference type="NCBI Taxonomy" id="4058"/>
    <lineage>
        <taxon>Eukaryota</taxon>
        <taxon>Viridiplantae</taxon>
        <taxon>Streptophyta</taxon>
        <taxon>Embryophyta</taxon>
        <taxon>Tracheophyta</taxon>
        <taxon>Spermatophyta</taxon>
        <taxon>Magnoliopsida</taxon>
        <taxon>eudicotyledons</taxon>
        <taxon>Gunneridae</taxon>
        <taxon>Pentapetalae</taxon>
        <taxon>asterids</taxon>
        <taxon>lamiids</taxon>
        <taxon>Gentianales</taxon>
        <taxon>Apocynaceae</taxon>
        <taxon>Rauvolfioideae</taxon>
        <taxon>Vinceae</taxon>
        <taxon>Catharanthinae</taxon>
        <taxon>Catharanthus</taxon>
    </lineage>
</organism>
<sequence>MKVRVLLFLFVLSIGWCCNARVVIPKFFPHDDGILSELQIDHQETEREVEVLEEFGRNRKLCTLCEEFATVALGYLANNKTQTEIISILHKSCSKLLDLEQQCMNVVDYYAPLLFLEVSTVQPEEFCRTIDLCEKVVSISKHRSQGSCEFCHHVVSEALSKLEDPNTKLDIVELLLKACNAVGDHAKKCKRLVFEYAPLILLDAEKFLKKNDVCTMLHACTSATTTTEHSSSSQASMHAAY</sequence>
<proteinExistence type="predicted"/>
<gene>
    <name evidence="1" type="ORF">M9H77_22405</name>
</gene>
<protein>
    <submittedName>
        <fullName evidence="1">Uncharacterized protein</fullName>
    </submittedName>
</protein>
<comment type="caution">
    <text evidence="1">The sequence shown here is derived from an EMBL/GenBank/DDBJ whole genome shotgun (WGS) entry which is preliminary data.</text>
</comment>
<dbReference type="Proteomes" id="UP001060085">
    <property type="component" value="Linkage Group LG05"/>
</dbReference>
<dbReference type="EMBL" id="CM044705">
    <property type="protein sequence ID" value="KAI5663082.1"/>
    <property type="molecule type" value="Genomic_DNA"/>
</dbReference>
<evidence type="ECO:0000313" key="1">
    <source>
        <dbReference type="EMBL" id="KAI5663082.1"/>
    </source>
</evidence>
<reference evidence="2" key="1">
    <citation type="journal article" date="2023" name="Nat. Plants">
        <title>Single-cell RNA sequencing provides a high-resolution roadmap for understanding the multicellular compartmentation of specialized metabolism.</title>
        <authorList>
            <person name="Sun S."/>
            <person name="Shen X."/>
            <person name="Li Y."/>
            <person name="Li Y."/>
            <person name="Wang S."/>
            <person name="Li R."/>
            <person name="Zhang H."/>
            <person name="Shen G."/>
            <person name="Guo B."/>
            <person name="Wei J."/>
            <person name="Xu J."/>
            <person name="St-Pierre B."/>
            <person name="Chen S."/>
            <person name="Sun C."/>
        </authorList>
    </citation>
    <scope>NUCLEOTIDE SEQUENCE [LARGE SCALE GENOMIC DNA]</scope>
</reference>
<name>A0ACC0ARL4_CATRO</name>
<keyword evidence="2" id="KW-1185">Reference proteome</keyword>
<accession>A0ACC0ARL4</accession>
<evidence type="ECO:0000313" key="2">
    <source>
        <dbReference type="Proteomes" id="UP001060085"/>
    </source>
</evidence>